<proteinExistence type="predicted"/>
<accession>A0A1F5H383</accession>
<dbReference type="PROSITE" id="PS51128">
    <property type="entry name" value="ZF_DKSA_2"/>
    <property type="match status" value="1"/>
</dbReference>
<dbReference type="PANTHER" id="PTHR33823:SF4">
    <property type="entry name" value="GENERAL STRESS PROTEIN 16O"/>
    <property type="match status" value="1"/>
</dbReference>
<feature type="domain" description="Zinc finger DksA/TraR C4-type" evidence="5">
    <location>
        <begin position="79"/>
        <end position="113"/>
    </location>
</feature>
<keyword evidence="3" id="KW-0862">Zinc</keyword>
<keyword evidence="2" id="KW-0863">Zinc-finger</keyword>
<dbReference type="SUPFAM" id="SSF57716">
    <property type="entry name" value="Glucocorticoid receptor-like (DNA-binding domain)"/>
    <property type="match status" value="1"/>
</dbReference>
<dbReference type="Gene3D" id="1.20.120.910">
    <property type="entry name" value="DksA, coiled-coil domain"/>
    <property type="match status" value="1"/>
</dbReference>
<reference evidence="6 7" key="1">
    <citation type="journal article" date="2016" name="Nat. Commun.">
        <title>Thousands of microbial genomes shed light on interconnected biogeochemical processes in an aquifer system.</title>
        <authorList>
            <person name="Anantharaman K."/>
            <person name="Brown C.T."/>
            <person name="Hug L.A."/>
            <person name="Sharon I."/>
            <person name="Castelle C.J."/>
            <person name="Probst A.J."/>
            <person name="Thomas B.C."/>
            <person name="Singh A."/>
            <person name="Wilkins M.J."/>
            <person name="Karaoz U."/>
            <person name="Brodie E.L."/>
            <person name="Williams K.H."/>
            <person name="Hubbard S.S."/>
            <person name="Banfield J.F."/>
        </authorList>
    </citation>
    <scope>NUCLEOTIDE SEQUENCE [LARGE SCALE GENOMIC DNA]</scope>
</reference>
<evidence type="ECO:0000313" key="7">
    <source>
        <dbReference type="Proteomes" id="UP000178393"/>
    </source>
</evidence>
<comment type="caution">
    <text evidence="6">The sequence shown here is derived from an EMBL/GenBank/DDBJ whole genome shotgun (WGS) entry which is preliminary data.</text>
</comment>
<dbReference type="EMBL" id="MFBH01000044">
    <property type="protein sequence ID" value="OGD98632.1"/>
    <property type="molecule type" value="Genomic_DNA"/>
</dbReference>
<dbReference type="GO" id="GO:0008270">
    <property type="term" value="F:zinc ion binding"/>
    <property type="evidence" value="ECO:0007669"/>
    <property type="project" value="UniProtKB-KW"/>
</dbReference>
<dbReference type="PROSITE" id="PS01102">
    <property type="entry name" value="ZF_DKSA_1"/>
    <property type="match status" value="1"/>
</dbReference>
<sequence>MINIEKIRQKVEKQRNLILSKIRRLKKDDPFANEDRSIIEEPGTDAQSLFSHEQVAVFEGKLKSDLSEIEKALSKIKKGTYGICDNCGKKIDPMRLEVKPQAIYCLSCEKKLESKAGS</sequence>
<evidence type="ECO:0000256" key="2">
    <source>
        <dbReference type="ARBA" id="ARBA00022771"/>
    </source>
</evidence>
<dbReference type="Pfam" id="PF01258">
    <property type="entry name" value="zf-dskA_traR"/>
    <property type="match status" value="1"/>
</dbReference>
<dbReference type="InterPro" id="IPR000962">
    <property type="entry name" value="Znf_DskA_TraR"/>
</dbReference>
<evidence type="ECO:0000256" key="1">
    <source>
        <dbReference type="ARBA" id="ARBA00022723"/>
    </source>
</evidence>
<evidence type="ECO:0000256" key="3">
    <source>
        <dbReference type="ARBA" id="ARBA00022833"/>
    </source>
</evidence>
<dbReference type="AlphaFoldDB" id="A0A1F5H383"/>
<feature type="zinc finger region" description="dksA C4-type" evidence="4">
    <location>
        <begin position="84"/>
        <end position="108"/>
    </location>
</feature>
<evidence type="ECO:0000313" key="6">
    <source>
        <dbReference type="EMBL" id="OGD98632.1"/>
    </source>
</evidence>
<evidence type="ECO:0000259" key="5">
    <source>
        <dbReference type="Pfam" id="PF01258"/>
    </source>
</evidence>
<name>A0A1F5H383_9BACT</name>
<keyword evidence="1" id="KW-0479">Metal-binding</keyword>
<protein>
    <recommendedName>
        <fullName evidence="5">Zinc finger DksA/TraR C4-type domain-containing protein</fullName>
    </recommendedName>
</protein>
<dbReference type="InterPro" id="IPR020458">
    <property type="entry name" value="Znf_DskA_TraR_CS"/>
</dbReference>
<dbReference type="Proteomes" id="UP000178393">
    <property type="component" value="Unassembled WGS sequence"/>
</dbReference>
<organism evidence="6 7">
    <name type="scientific">Candidatus Curtissbacteria bacterium RIFCSPHIGHO2_12_41_11</name>
    <dbReference type="NCBI Taxonomy" id="1797718"/>
    <lineage>
        <taxon>Bacteria</taxon>
        <taxon>Candidatus Curtissiibacteriota</taxon>
    </lineage>
</organism>
<dbReference type="PANTHER" id="PTHR33823">
    <property type="entry name" value="RNA POLYMERASE-BINDING TRANSCRIPTION FACTOR DKSA-RELATED"/>
    <property type="match status" value="1"/>
</dbReference>
<gene>
    <name evidence="6" type="ORF">A2W45_02165</name>
</gene>
<evidence type="ECO:0000256" key="4">
    <source>
        <dbReference type="PROSITE-ProRule" id="PRU00510"/>
    </source>
</evidence>